<evidence type="ECO:0000256" key="3">
    <source>
        <dbReference type="ARBA" id="ARBA00023136"/>
    </source>
</evidence>
<evidence type="ECO:0000256" key="8">
    <source>
        <dbReference type="SAM" id="MobiDB-lite"/>
    </source>
</evidence>
<comment type="similarity">
    <text evidence="5">Belongs to the methyl-accepting chemotaxis (MCP) protein family.</text>
</comment>
<organism evidence="12 13">
    <name type="scientific">Candidatus Carbonibacillus altaicus</name>
    <dbReference type="NCBI Taxonomy" id="2163959"/>
    <lineage>
        <taxon>Bacteria</taxon>
        <taxon>Bacillati</taxon>
        <taxon>Bacillota</taxon>
        <taxon>Bacilli</taxon>
        <taxon>Bacillales</taxon>
        <taxon>Candidatus Carbonibacillus</taxon>
    </lineage>
</organism>
<keyword evidence="3 9" id="KW-0472">Membrane</keyword>
<dbReference type="CDD" id="cd06225">
    <property type="entry name" value="HAMP"/>
    <property type="match status" value="1"/>
</dbReference>
<protein>
    <submittedName>
        <fullName evidence="12">Methyl-accepting chemotaxis protein</fullName>
    </submittedName>
</protein>
<evidence type="ECO:0000256" key="5">
    <source>
        <dbReference type="ARBA" id="ARBA00029447"/>
    </source>
</evidence>
<accession>A0A2R6Y047</accession>
<comment type="caution">
    <text evidence="12">The sequence shown here is derived from an EMBL/GenBank/DDBJ whole genome shotgun (WGS) entry which is preliminary data.</text>
</comment>
<dbReference type="InterPro" id="IPR003660">
    <property type="entry name" value="HAMP_dom"/>
</dbReference>
<evidence type="ECO:0000259" key="11">
    <source>
        <dbReference type="PROSITE" id="PS50885"/>
    </source>
</evidence>
<feature type="compositionally biased region" description="Low complexity" evidence="8">
    <location>
        <begin position="702"/>
        <end position="726"/>
    </location>
</feature>
<evidence type="ECO:0000313" key="13">
    <source>
        <dbReference type="Proteomes" id="UP000244338"/>
    </source>
</evidence>
<evidence type="ECO:0000256" key="6">
    <source>
        <dbReference type="PROSITE-ProRule" id="PRU00284"/>
    </source>
</evidence>
<dbReference type="PANTHER" id="PTHR32089:SF112">
    <property type="entry name" value="LYSOZYME-LIKE PROTEIN-RELATED"/>
    <property type="match status" value="1"/>
</dbReference>
<dbReference type="Gene3D" id="1.10.287.950">
    <property type="entry name" value="Methyl-accepting chemotaxis protein"/>
    <property type="match status" value="2"/>
</dbReference>
<evidence type="ECO:0000256" key="1">
    <source>
        <dbReference type="ARBA" id="ARBA00004236"/>
    </source>
</evidence>
<evidence type="ECO:0000256" key="4">
    <source>
        <dbReference type="ARBA" id="ARBA00023224"/>
    </source>
</evidence>
<feature type="transmembrane region" description="Helical" evidence="9">
    <location>
        <begin position="375"/>
        <end position="395"/>
    </location>
</feature>
<reference evidence="13" key="1">
    <citation type="journal article" date="2018" name="Sci. Rep.">
        <title>Lignite coal burning seam in the remote Altai Mountains harbors a hydrogen-driven thermophilic microbial community.</title>
        <authorList>
            <person name="Kadnikov V.V."/>
            <person name="Mardanov A.V."/>
            <person name="Ivasenko D.A."/>
            <person name="Antsiferov D.V."/>
            <person name="Beletsky A.V."/>
            <person name="Karnachuk O.V."/>
            <person name="Ravin N.V."/>
        </authorList>
    </citation>
    <scope>NUCLEOTIDE SEQUENCE [LARGE SCALE GENOMIC DNA]</scope>
</reference>
<keyword evidence="4 6" id="KW-0807">Transducer</keyword>
<keyword evidence="9" id="KW-1133">Transmembrane helix</keyword>
<gene>
    <name evidence="12" type="ORF">BSOLF_1017</name>
</gene>
<keyword evidence="2" id="KW-1003">Cell membrane</keyword>
<dbReference type="Pfam" id="PF00672">
    <property type="entry name" value="HAMP"/>
    <property type="match status" value="1"/>
</dbReference>
<dbReference type="Proteomes" id="UP000244338">
    <property type="component" value="Unassembled WGS sequence"/>
</dbReference>
<feature type="domain" description="HAMP" evidence="11">
    <location>
        <begin position="396"/>
        <end position="448"/>
    </location>
</feature>
<evidence type="ECO:0000256" key="7">
    <source>
        <dbReference type="SAM" id="Coils"/>
    </source>
</evidence>
<comment type="subcellular location">
    <subcellularLocation>
        <location evidence="1">Cell membrane</location>
    </subcellularLocation>
</comment>
<dbReference type="GO" id="GO:0007165">
    <property type="term" value="P:signal transduction"/>
    <property type="evidence" value="ECO:0007669"/>
    <property type="project" value="UniProtKB-KW"/>
</dbReference>
<dbReference type="PANTHER" id="PTHR32089">
    <property type="entry name" value="METHYL-ACCEPTING CHEMOTAXIS PROTEIN MCPB"/>
    <property type="match status" value="1"/>
</dbReference>
<keyword evidence="7" id="KW-0175">Coiled coil</keyword>
<dbReference type="CDD" id="cd11386">
    <property type="entry name" value="MCP_signal"/>
    <property type="match status" value="1"/>
</dbReference>
<dbReference type="PROSITE" id="PS50885">
    <property type="entry name" value="HAMP"/>
    <property type="match status" value="1"/>
</dbReference>
<dbReference type="Pfam" id="PF00015">
    <property type="entry name" value="MCPsignal"/>
    <property type="match status" value="1"/>
</dbReference>
<dbReference type="InterPro" id="IPR004089">
    <property type="entry name" value="MCPsignal_dom"/>
</dbReference>
<dbReference type="Gene3D" id="6.10.340.10">
    <property type="match status" value="1"/>
</dbReference>
<proteinExistence type="inferred from homology"/>
<dbReference type="AlphaFoldDB" id="A0A2R6Y047"/>
<sequence>MQKTNWKDHVKKAGMMLGRAARSGWRWVVQAVRHVMSWLRQKREAQHLAHHTDGAVKVENRAVAGAKTQVAFRDSLMFRMLLRVFLVIVLMAIGLLGIVSPYVTKKMEDQIYIQMSNRAVNILARLQSYNENMLDTVTSVAQSFGKLETENDAMLTFLNIKSSSKRLKELLLIDTEGRVISRMGFAGEVTNDTEKPFKDHPFLTKGIDKAGYISPVQPNKSISTMFEINYAAPSLDIFDRVRYVLVAKSNLQLIWPSLRGTSQDDLIAFLVSPDDWVAASDDEALMNAQMRDASGNVLPYESWSRERLKKDGAYQDYVEHRLDVNLGSVRTLKTHNAWGEPVLAAYAVDPSTKIAVFVETPLKTALGPAQAVSRMMLWMIVIGLLLVVAGAYFSARAVTVPMRGLLQATTAIAAGDLTVRAALERRDEMGLLSRSFDRMTEELKQMIQSVGETALKTRETAVHLADVFEEVTQASEQVATTIEEIAQGAEDQALIAQRTDERVHHLDAQLEKVRTLIRTIEEKAKTTDEALRETDRALGRMAEGMQTVSENSEEMAGEVRALKEKFARISKIVAASQEIAARTNLLALNAAIEAARAGEHGKGFAVVAGEVRKLAEQSAASAKDIERIVREVTQAMQNVVESIETSEQVVAKEEKEVGSTRKVFETLSEAMQEVSRSVEEISRASEEEVAIFRALAEEAQSSAALSEETSAGAEEVAASSEETSATMNDLKTRVRELEKMANDLTERISRFKIED</sequence>
<evidence type="ECO:0000313" key="12">
    <source>
        <dbReference type="EMBL" id="PTQ56002.1"/>
    </source>
</evidence>
<dbReference type="SMART" id="SM00304">
    <property type="entry name" value="HAMP"/>
    <property type="match status" value="1"/>
</dbReference>
<dbReference type="SUPFAM" id="SSF58104">
    <property type="entry name" value="Methyl-accepting chemotaxis protein (MCP) signaling domain"/>
    <property type="match status" value="1"/>
</dbReference>
<evidence type="ECO:0000256" key="9">
    <source>
        <dbReference type="SAM" id="Phobius"/>
    </source>
</evidence>
<keyword evidence="9" id="KW-0812">Transmembrane</keyword>
<feature type="transmembrane region" description="Helical" evidence="9">
    <location>
        <begin position="81"/>
        <end position="103"/>
    </location>
</feature>
<dbReference type="PROSITE" id="PS50111">
    <property type="entry name" value="CHEMOTAXIS_TRANSDUC_2"/>
    <property type="match status" value="1"/>
</dbReference>
<evidence type="ECO:0000259" key="10">
    <source>
        <dbReference type="PROSITE" id="PS50111"/>
    </source>
</evidence>
<name>A0A2R6Y047_9BACL</name>
<feature type="coiled-coil region" evidence="7">
    <location>
        <begin position="636"/>
        <end position="687"/>
    </location>
</feature>
<feature type="domain" description="Methyl-accepting transducer" evidence="10">
    <location>
        <begin position="467"/>
        <end position="717"/>
    </location>
</feature>
<feature type="region of interest" description="Disordered" evidence="8">
    <location>
        <begin position="702"/>
        <end position="729"/>
    </location>
</feature>
<evidence type="ECO:0000256" key="2">
    <source>
        <dbReference type="ARBA" id="ARBA00022475"/>
    </source>
</evidence>
<dbReference type="EMBL" id="PEBX01000053">
    <property type="protein sequence ID" value="PTQ56002.1"/>
    <property type="molecule type" value="Genomic_DNA"/>
</dbReference>
<dbReference type="SMART" id="SM00283">
    <property type="entry name" value="MA"/>
    <property type="match status" value="1"/>
</dbReference>
<dbReference type="GO" id="GO:0005886">
    <property type="term" value="C:plasma membrane"/>
    <property type="evidence" value="ECO:0007669"/>
    <property type="project" value="UniProtKB-SubCell"/>
</dbReference>